<dbReference type="InterPro" id="IPR002052">
    <property type="entry name" value="DNA_methylase_N6_adenine_CS"/>
</dbReference>
<keyword evidence="4" id="KW-0808">Transferase</keyword>
<dbReference type="Gene3D" id="3.40.50.150">
    <property type="entry name" value="Vaccinia Virus protein VP39"/>
    <property type="match status" value="1"/>
</dbReference>
<dbReference type="PIRSF" id="PIRSF000398">
    <property type="entry name" value="M_m6A_EcoRV"/>
    <property type="match status" value="1"/>
</dbReference>
<dbReference type="InterPro" id="IPR012263">
    <property type="entry name" value="M_m6A_EcoRV"/>
</dbReference>
<dbReference type="EC" id="2.1.1.72" evidence="2"/>
<dbReference type="GO" id="GO:1904047">
    <property type="term" value="F:S-adenosyl-L-methionine binding"/>
    <property type="evidence" value="ECO:0007669"/>
    <property type="project" value="TreeGrafter"/>
</dbReference>
<gene>
    <name evidence="7" type="ORF">RBI02_05590</name>
</gene>
<evidence type="ECO:0000256" key="3">
    <source>
        <dbReference type="ARBA" id="ARBA00022603"/>
    </source>
</evidence>
<sequence>MYLMAEPILKWAGGKRQILHEIVALMPEDFRNRTFHEPFFGGGAVTFWMEPKKGTINDINPKLINFYIVVRDYVDELIEDAERHKNEKEYFYKARAEFNKIVRNGFEIPNIRLASLFLYLNKTAFNGLYRENKRGEFNVPFGRYKNPKIVDEERLRKASEVLRNLEIYNEDFTYILKVAKPGDLVYFDPPYHPVSETASFTSYSKEDFSKEDQERLRDVCLDLHEKGVYFILSNSYVKPVRELYEGIEGFEILKIYAKRPINSRADRRGEVPEMLVTNVPTELRVGRERAKLLVNNGRLWTLVTSKSLVEYLTIAERST</sequence>
<dbReference type="InterPro" id="IPR023095">
    <property type="entry name" value="Ade_MeTrfase_dom_2"/>
</dbReference>
<dbReference type="PANTHER" id="PTHR30481">
    <property type="entry name" value="DNA ADENINE METHYLASE"/>
    <property type="match status" value="1"/>
</dbReference>
<dbReference type="NCBIfam" id="TIGR00571">
    <property type="entry name" value="dam"/>
    <property type="match status" value="1"/>
</dbReference>
<dbReference type="GO" id="GO:0032259">
    <property type="term" value="P:methylation"/>
    <property type="evidence" value="ECO:0007669"/>
    <property type="project" value="UniProtKB-KW"/>
</dbReference>
<dbReference type="GO" id="GO:0043565">
    <property type="term" value="F:sequence-specific DNA binding"/>
    <property type="evidence" value="ECO:0007669"/>
    <property type="project" value="TreeGrafter"/>
</dbReference>
<dbReference type="GO" id="GO:0009307">
    <property type="term" value="P:DNA restriction-modification system"/>
    <property type="evidence" value="ECO:0007669"/>
    <property type="project" value="InterPro"/>
</dbReference>
<dbReference type="PRINTS" id="PR00505">
    <property type="entry name" value="D12N6MTFRASE"/>
</dbReference>
<dbReference type="Pfam" id="PF02086">
    <property type="entry name" value="MethyltransfD12"/>
    <property type="match status" value="1"/>
</dbReference>
<evidence type="ECO:0000256" key="2">
    <source>
        <dbReference type="ARBA" id="ARBA00011900"/>
    </source>
</evidence>
<comment type="catalytic activity">
    <reaction evidence="6">
        <text>a 2'-deoxyadenosine in DNA + S-adenosyl-L-methionine = an N(6)-methyl-2'-deoxyadenosine in DNA + S-adenosyl-L-homocysteine + H(+)</text>
        <dbReference type="Rhea" id="RHEA:15197"/>
        <dbReference type="Rhea" id="RHEA-COMP:12418"/>
        <dbReference type="Rhea" id="RHEA-COMP:12419"/>
        <dbReference type="ChEBI" id="CHEBI:15378"/>
        <dbReference type="ChEBI" id="CHEBI:57856"/>
        <dbReference type="ChEBI" id="CHEBI:59789"/>
        <dbReference type="ChEBI" id="CHEBI:90615"/>
        <dbReference type="ChEBI" id="CHEBI:90616"/>
        <dbReference type="EC" id="2.1.1.72"/>
    </reaction>
</comment>
<dbReference type="SUPFAM" id="SSF53335">
    <property type="entry name" value="S-adenosyl-L-methionine-dependent methyltransferases"/>
    <property type="match status" value="1"/>
</dbReference>
<dbReference type="InterPro" id="IPR029063">
    <property type="entry name" value="SAM-dependent_MTases_sf"/>
</dbReference>
<dbReference type="InterPro" id="IPR012327">
    <property type="entry name" value="MeTrfase_D12"/>
</dbReference>
<keyword evidence="3 7" id="KW-0489">Methyltransferase</keyword>
<dbReference type="GO" id="GO:0006298">
    <property type="term" value="P:mismatch repair"/>
    <property type="evidence" value="ECO:0007669"/>
    <property type="project" value="TreeGrafter"/>
</dbReference>
<dbReference type="RefSeq" id="WP_315341657.1">
    <property type="nucleotide sequence ID" value="NZ_JAVDZE010000002.1"/>
</dbReference>
<dbReference type="GO" id="GO:0009007">
    <property type="term" value="F:site-specific DNA-methyltransferase (adenine-specific) activity"/>
    <property type="evidence" value="ECO:0007669"/>
    <property type="project" value="UniProtKB-EC"/>
</dbReference>
<dbReference type="EMBL" id="JAVDZE010000002">
    <property type="protein sequence ID" value="MDV3104013.1"/>
    <property type="molecule type" value="Genomic_DNA"/>
</dbReference>
<comment type="similarity">
    <text evidence="1">Belongs to the N(4)/N(6)-methyltransferase family.</text>
</comment>
<proteinExistence type="inferred from homology"/>
<evidence type="ECO:0000256" key="6">
    <source>
        <dbReference type="ARBA" id="ARBA00047942"/>
    </source>
</evidence>
<evidence type="ECO:0000256" key="5">
    <source>
        <dbReference type="ARBA" id="ARBA00022691"/>
    </source>
</evidence>
<evidence type="ECO:0000313" key="7">
    <source>
        <dbReference type="EMBL" id="MDV3104013.1"/>
    </source>
</evidence>
<keyword evidence="8" id="KW-1185">Reference proteome</keyword>
<evidence type="ECO:0000256" key="1">
    <source>
        <dbReference type="ARBA" id="ARBA00006594"/>
    </source>
</evidence>
<dbReference type="PANTHER" id="PTHR30481:SF3">
    <property type="entry name" value="DNA ADENINE METHYLASE"/>
    <property type="match status" value="1"/>
</dbReference>
<evidence type="ECO:0000313" key="8">
    <source>
        <dbReference type="Proteomes" id="UP001245683"/>
    </source>
</evidence>
<dbReference type="Proteomes" id="UP001245683">
    <property type="component" value="Unassembled WGS sequence"/>
</dbReference>
<dbReference type="AlphaFoldDB" id="A0AAE4NWA7"/>
<dbReference type="Gene3D" id="1.10.1020.10">
    <property type="entry name" value="Adenine-specific Methyltransferase, Domain 2"/>
    <property type="match status" value="1"/>
</dbReference>
<dbReference type="PROSITE" id="PS00092">
    <property type="entry name" value="N6_MTASE"/>
    <property type="match status" value="1"/>
</dbReference>
<accession>A0AAE4NWA7</accession>
<keyword evidence="5" id="KW-0949">S-adenosyl-L-methionine</keyword>
<comment type="caution">
    <text evidence="7">The sequence shown here is derived from an EMBL/GenBank/DDBJ whole genome shotgun (WGS) entry which is preliminary data.</text>
</comment>
<reference evidence="7 8" key="1">
    <citation type="submission" date="2023-08" db="EMBL/GenBank/DDBJ databases">
        <title>Draft genome sequence of Thermococcus waiotapuensis WT1T, a thermophilic sulphur-dependent archaeon from order Thermococcales.</title>
        <authorList>
            <person name="Manners S.H."/>
            <person name="Carere C.R."/>
            <person name="Dhami M.K."/>
            <person name="Dobson R.C.J."/>
            <person name="Stott M.B."/>
        </authorList>
    </citation>
    <scope>NUCLEOTIDE SEQUENCE [LARGE SCALE GENOMIC DNA]</scope>
    <source>
        <strain evidence="7 8">WT1</strain>
    </source>
</reference>
<evidence type="ECO:0000256" key="4">
    <source>
        <dbReference type="ARBA" id="ARBA00022679"/>
    </source>
</evidence>
<organism evidence="7 8">
    <name type="scientific">Thermococcus waiotapuensis</name>
    <dbReference type="NCBI Taxonomy" id="90909"/>
    <lineage>
        <taxon>Archaea</taxon>
        <taxon>Methanobacteriati</taxon>
        <taxon>Methanobacteriota</taxon>
        <taxon>Thermococci</taxon>
        <taxon>Thermococcales</taxon>
        <taxon>Thermococcaceae</taxon>
        <taxon>Thermococcus</taxon>
    </lineage>
</organism>
<name>A0AAE4NWA7_9EURY</name>
<protein>
    <recommendedName>
        <fullName evidence="2">site-specific DNA-methyltransferase (adenine-specific)</fullName>
        <ecNumber evidence="2">2.1.1.72</ecNumber>
    </recommendedName>
</protein>